<dbReference type="GO" id="GO:0033971">
    <property type="term" value="F:hydroxyisourate hydrolase activity"/>
    <property type="evidence" value="ECO:0007669"/>
    <property type="project" value="UniProtKB-EC"/>
</dbReference>
<dbReference type="InterPro" id="IPR036817">
    <property type="entry name" value="Transthyretin/HIU_hydrolase_sf"/>
</dbReference>
<name>A0ABS9D9M7_9ALTE</name>
<accession>A0ABS9D9M7</accession>
<dbReference type="PANTHER" id="PTHR10395:SF7">
    <property type="entry name" value="5-HYDROXYISOURATE HYDROLASE"/>
    <property type="match status" value="1"/>
</dbReference>
<evidence type="ECO:0000256" key="6">
    <source>
        <dbReference type="ARBA" id="ARBA00017539"/>
    </source>
</evidence>
<feature type="domain" description="Transthyretin/hydroxyisourate hydrolase" evidence="10">
    <location>
        <begin position="6"/>
        <end position="110"/>
    </location>
</feature>
<reference evidence="11 12" key="1">
    <citation type="submission" date="2022-01" db="EMBL/GenBank/DDBJ databases">
        <title>Paraglaciecola sp. G1-23.</title>
        <authorList>
            <person name="Jin M.S."/>
            <person name="Han D.M."/>
            <person name="Kim H.M."/>
            <person name="Jeon C.O."/>
        </authorList>
    </citation>
    <scope>NUCLEOTIDE SEQUENCE [LARGE SCALE GENOMIC DNA]</scope>
    <source>
        <strain evidence="11 12">G1-23</strain>
    </source>
</reference>
<dbReference type="InterPro" id="IPR000895">
    <property type="entry name" value="Transthyretin/HIU_hydrolase"/>
</dbReference>
<evidence type="ECO:0000256" key="4">
    <source>
        <dbReference type="ARBA" id="ARBA00011881"/>
    </source>
</evidence>
<comment type="function">
    <text evidence="2">Catalyzes the hydrolysis of 5-hydroxyisourate (HIU) to 2-oxo-4-hydroxy-4-carboxy-5-ureidoimidazoline (OHCU).</text>
</comment>
<evidence type="ECO:0000256" key="1">
    <source>
        <dbReference type="ARBA" id="ARBA00001043"/>
    </source>
</evidence>
<proteinExistence type="inferred from homology"/>
<dbReference type="PRINTS" id="PR00189">
    <property type="entry name" value="TRNSTHYRETIN"/>
</dbReference>
<evidence type="ECO:0000256" key="2">
    <source>
        <dbReference type="ARBA" id="ARBA00002704"/>
    </source>
</evidence>
<evidence type="ECO:0000256" key="9">
    <source>
        <dbReference type="RuleBase" id="RU361270"/>
    </source>
</evidence>
<dbReference type="RefSeq" id="WP_235312684.1">
    <property type="nucleotide sequence ID" value="NZ_JAKGAS010000005.1"/>
</dbReference>
<keyword evidence="7 9" id="KW-0659">Purine metabolism</keyword>
<dbReference type="Pfam" id="PF00576">
    <property type="entry name" value="Transthyretin"/>
    <property type="match status" value="1"/>
</dbReference>
<evidence type="ECO:0000313" key="11">
    <source>
        <dbReference type="EMBL" id="MCF2948713.1"/>
    </source>
</evidence>
<dbReference type="EMBL" id="JAKGAS010000005">
    <property type="protein sequence ID" value="MCF2948713.1"/>
    <property type="molecule type" value="Genomic_DNA"/>
</dbReference>
<comment type="caution">
    <text evidence="11">The sequence shown here is derived from an EMBL/GenBank/DDBJ whole genome shotgun (WGS) entry which is preliminary data.</text>
</comment>
<evidence type="ECO:0000256" key="8">
    <source>
        <dbReference type="ARBA" id="ARBA00022801"/>
    </source>
</evidence>
<comment type="subunit">
    <text evidence="4 9">Homotetramer.</text>
</comment>
<dbReference type="EC" id="3.5.2.17" evidence="5 9"/>
<evidence type="ECO:0000256" key="3">
    <source>
        <dbReference type="ARBA" id="ARBA00009850"/>
    </source>
</evidence>
<dbReference type="PANTHER" id="PTHR10395">
    <property type="entry name" value="URICASE AND TRANSTHYRETIN-RELATED"/>
    <property type="match status" value="1"/>
</dbReference>
<organism evidence="11 12">
    <name type="scientific">Paraglaciecola algarum</name>
    <dbReference type="NCBI Taxonomy" id="3050085"/>
    <lineage>
        <taxon>Bacteria</taxon>
        <taxon>Pseudomonadati</taxon>
        <taxon>Pseudomonadota</taxon>
        <taxon>Gammaproteobacteria</taxon>
        <taxon>Alteromonadales</taxon>
        <taxon>Alteromonadaceae</taxon>
        <taxon>Paraglaciecola</taxon>
    </lineage>
</organism>
<comment type="similarity">
    <text evidence="3 9">Belongs to the transthyretin family. 5-hydroxyisourate hydrolase subfamily.</text>
</comment>
<evidence type="ECO:0000313" key="12">
    <source>
        <dbReference type="Proteomes" id="UP001521137"/>
    </source>
</evidence>
<evidence type="ECO:0000256" key="5">
    <source>
        <dbReference type="ARBA" id="ARBA00012609"/>
    </source>
</evidence>
<dbReference type="InterPro" id="IPR014306">
    <property type="entry name" value="Hydroxyisourate_hydrolase"/>
</dbReference>
<keyword evidence="8 9" id="KW-0378">Hydrolase</keyword>
<evidence type="ECO:0000256" key="7">
    <source>
        <dbReference type="ARBA" id="ARBA00022631"/>
    </source>
</evidence>
<comment type="catalytic activity">
    <reaction evidence="1 9">
        <text>5-hydroxyisourate + H2O = 5-hydroxy-2-oxo-4-ureido-2,5-dihydro-1H-imidazole-5-carboxylate + H(+)</text>
        <dbReference type="Rhea" id="RHEA:23736"/>
        <dbReference type="ChEBI" id="CHEBI:15377"/>
        <dbReference type="ChEBI" id="CHEBI:15378"/>
        <dbReference type="ChEBI" id="CHEBI:18072"/>
        <dbReference type="ChEBI" id="CHEBI:58639"/>
        <dbReference type="EC" id="3.5.2.17"/>
    </reaction>
</comment>
<dbReference type="InterPro" id="IPR023416">
    <property type="entry name" value="Transthyretin/HIU_hydrolase_d"/>
</dbReference>
<keyword evidence="12" id="KW-1185">Reference proteome</keyword>
<dbReference type="CDD" id="cd05822">
    <property type="entry name" value="TLP_HIUase"/>
    <property type="match status" value="1"/>
</dbReference>
<dbReference type="Proteomes" id="UP001521137">
    <property type="component" value="Unassembled WGS sequence"/>
</dbReference>
<dbReference type="SUPFAM" id="SSF49472">
    <property type="entry name" value="Transthyretin (synonym: prealbumin)"/>
    <property type="match status" value="1"/>
</dbReference>
<sequence>MNKSPITTHILNLESGLPAAGVLVKLLSADSQLISQAETDADGRIVLWPDELNLTPTDYKLHFAIADWYQAQGKKSFYPYVELVFSLEDLDRHYHVPLLLNAYGYSTYRGS</sequence>
<dbReference type="InterPro" id="IPR023418">
    <property type="entry name" value="Thyroxine_BS"/>
</dbReference>
<gene>
    <name evidence="11" type="primary">uraH</name>
    <name evidence="11" type="ORF">L0668_11390</name>
</gene>
<protein>
    <recommendedName>
        <fullName evidence="6 9">5-hydroxyisourate hydrolase</fullName>
        <shortName evidence="9">HIU hydrolase</shortName>
        <shortName evidence="9">HIUHase</shortName>
        <ecNumber evidence="5 9">3.5.2.17</ecNumber>
    </recommendedName>
</protein>
<dbReference type="NCBIfam" id="TIGR02962">
    <property type="entry name" value="hdxy_isourate"/>
    <property type="match status" value="1"/>
</dbReference>
<evidence type="ECO:0000259" key="10">
    <source>
        <dbReference type="Pfam" id="PF00576"/>
    </source>
</evidence>
<dbReference type="PROSITE" id="PS00768">
    <property type="entry name" value="TRANSTHYRETIN_1"/>
    <property type="match status" value="1"/>
</dbReference>
<dbReference type="Gene3D" id="2.60.40.180">
    <property type="entry name" value="Transthyretin/hydroxyisourate hydrolase domain"/>
    <property type="match status" value="1"/>
</dbReference>